<accession>A0ABU8UGX2</accession>
<dbReference type="Proteomes" id="UP001376459">
    <property type="component" value="Unassembled WGS sequence"/>
</dbReference>
<reference evidence="1 2" key="1">
    <citation type="submission" date="2024-03" db="EMBL/GenBank/DDBJ databases">
        <title>Novel Streptomyces species of biotechnological and ecological value are a feature of Machair soil.</title>
        <authorList>
            <person name="Prole J.R."/>
            <person name="Goodfellow M."/>
            <person name="Allenby N."/>
            <person name="Ward A.C."/>
        </authorList>
    </citation>
    <scope>NUCLEOTIDE SEQUENCE [LARGE SCALE GENOMIC DNA]</scope>
    <source>
        <strain evidence="1 2">MS1.AVA.1</strain>
    </source>
</reference>
<sequence>MEVRERVKALCGQLSRWPSVRETVREGAAEGALDELLTLLRGREEPDPARLEELLDTIGRAAAERGLPGLTSRVRGPIPALPHGMPACPKLWDGRARWHAARVWCSPGRARAPRCARLPTLARMP</sequence>
<dbReference type="EMBL" id="JBBKAK010000001">
    <property type="protein sequence ID" value="MEJ8668112.1"/>
    <property type="molecule type" value="Genomic_DNA"/>
</dbReference>
<keyword evidence="2" id="KW-1185">Reference proteome</keyword>
<evidence type="ECO:0000313" key="1">
    <source>
        <dbReference type="EMBL" id="MEJ8668112.1"/>
    </source>
</evidence>
<protein>
    <submittedName>
        <fullName evidence="1">Uncharacterized protein</fullName>
    </submittedName>
</protein>
<comment type="caution">
    <text evidence="1">The sequence shown here is derived from an EMBL/GenBank/DDBJ whole genome shotgun (WGS) entry which is preliminary data.</text>
</comment>
<proteinExistence type="predicted"/>
<name>A0ABU8UGX2_9ACTN</name>
<gene>
    <name evidence="1" type="ORF">WKI71_04605</name>
</gene>
<organism evidence="1 2">
    <name type="scientific">Streptomyces machairae</name>
    <dbReference type="NCBI Taxonomy" id="3134109"/>
    <lineage>
        <taxon>Bacteria</taxon>
        <taxon>Bacillati</taxon>
        <taxon>Actinomycetota</taxon>
        <taxon>Actinomycetes</taxon>
        <taxon>Kitasatosporales</taxon>
        <taxon>Streptomycetaceae</taxon>
        <taxon>Streptomyces</taxon>
    </lineage>
</organism>
<evidence type="ECO:0000313" key="2">
    <source>
        <dbReference type="Proteomes" id="UP001376459"/>
    </source>
</evidence>